<comment type="caution">
    <text evidence="2">The sequence shown here is derived from an EMBL/GenBank/DDBJ whole genome shotgun (WGS) entry which is preliminary data.</text>
</comment>
<evidence type="ECO:0000313" key="3">
    <source>
        <dbReference type="Proteomes" id="UP000193560"/>
    </source>
</evidence>
<dbReference type="InterPro" id="IPR002589">
    <property type="entry name" value="Macro_dom"/>
</dbReference>
<dbReference type="Pfam" id="PF01661">
    <property type="entry name" value="Macro"/>
    <property type="match status" value="1"/>
</dbReference>
<reference evidence="2 3" key="1">
    <citation type="submission" date="2016-07" db="EMBL/GenBank/DDBJ databases">
        <title>Pervasive Adenine N6-methylation of Active Genes in Fungi.</title>
        <authorList>
            <consortium name="DOE Joint Genome Institute"/>
            <person name="Mondo S.J."/>
            <person name="Dannebaum R.O."/>
            <person name="Kuo R.C."/>
            <person name="Labutti K."/>
            <person name="Haridas S."/>
            <person name="Kuo A."/>
            <person name="Salamov A."/>
            <person name="Ahrendt S.R."/>
            <person name="Lipzen A."/>
            <person name="Sullivan W."/>
            <person name="Andreopoulos W.B."/>
            <person name="Clum A."/>
            <person name="Lindquist E."/>
            <person name="Daum C."/>
            <person name="Ramamoorthy G.K."/>
            <person name="Gryganskyi A."/>
            <person name="Culley D."/>
            <person name="Magnuson J.K."/>
            <person name="James T.Y."/>
            <person name="O'Malley M.A."/>
            <person name="Stajich J.E."/>
            <person name="Spatafora J.W."/>
            <person name="Visel A."/>
            <person name="Grigoriev I.V."/>
        </authorList>
    </citation>
    <scope>NUCLEOTIDE SEQUENCE [LARGE SCALE GENOMIC DNA]</scope>
    <source>
        <strain evidence="2 3">NRRL 1336</strain>
    </source>
</reference>
<dbReference type="Gene3D" id="3.40.220.10">
    <property type="entry name" value="Leucine Aminopeptidase, subunit E, domain 1"/>
    <property type="match status" value="1"/>
</dbReference>
<dbReference type="PROSITE" id="PS51154">
    <property type="entry name" value="MACRO"/>
    <property type="match status" value="1"/>
</dbReference>
<dbReference type="STRING" id="90262.A0A1X2I6B3"/>
<accession>A0A1X2I6B3</accession>
<dbReference type="InterPro" id="IPR043472">
    <property type="entry name" value="Macro_dom-like"/>
</dbReference>
<sequence>MSIIKDRALANINRLFKDTDTSQLSKLASKVSLSTQDITKLELDAIVNAANNSLLGGGGVDGAIHRAAGPDYSPNAEHLVADAKITKGYNLPSGHVIATVGPIAPPEQPEVLASCYNVVLNTGVYGFNKERAANVALTTTRQFLESNDGASVDQVVFCLFGPEDIELYRAVIQTPASNLPVKSNPTISLAG</sequence>
<dbReference type="EMBL" id="MCGE01000025">
    <property type="protein sequence ID" value="ORZ10238.1"/>
    <property type="molecule type" value="Genomic_DNA"/>
</dbReference>
<dbReference type="PANTHER" id="PTHR11106:SF27">
    <property type="entry name" value="MACRO DOMAIN-CONTAINING PROTEIN"/>
    <property type="match status" value="1"/>
</dbReference>
<name>A0A1X2I6B3_9FUNG</name>
<dbReference type="SUPFAM" id="SSF52949">
    <property type="entry name" value="Macro domain-like"/>
    <property type="match status" value="1"/>
</dbReference>
<protein>
    <recommendedName>
        <fullName evidence="1">Macro domain-containing protein</fullName>
    </recommendedName>
</protein>
<dbReference type="AlphaFoldDB" id="A0A1X2I6B3"/>
<dbReference type="Proteomes" id="UP000193560">
    <property type="component" value="Unassembled WGS sequence"/>
</dbReference>
<organism evidence="2 3">
    <name type="scientific">Absidia repens</name>
    <dbReference type="NCBI Taxonomy" id="90262"/>
    <lineage>
        <taxon>Eukaryota</taxon>
        <taxon>Fungi</taxon>
        <taxon>Fungi incertae sedis</taxon>
        <taxon>Mucoromycota</taxon>
        <taxon>Mucoromycotina</taxon>
        <taxon>Mucoromycetes</taxon>
        <taxon>Mucorales</taxon>
        <taxon>Cunninghamellaceae</taxon>
        <taxon>Absidia</taxon>
    </lineage>
</organism>
<keyword evidence="3" id="KW-1185">Reference proteome</keyword>
<gene>
    <name evidence="2" type="ORF">BCR42DRAFT_441336</name>
</gene>
<feature type="domain" description="Macro" evidence="1">
    <location>
        <begin position="18"/>
        <end position="176"/>
    </location>
</feature>
<evidence type="ECO:0000259" key="1">
    <source>
        <dbReference type="PROSITE" id="PS51154"/>
    </source>
</evidence>
<evidence type="ECO:0000313" key="2">
    <source>
        <dbReference type="EMBL" id="ORZ10238.1"/>
    </source>
</evidence>
<dbReference type="SMART" id="SM00506">
    <property type="entry name" value="A1pp"/>
    <property type="match status" value="1"/>
</dbReference>
<dbReference type="PANTHER" id="PTHR11106">
    <property type="entry name" value="GANGLIOSIDE INDUCED DIFFERENTIATION ASSOCIATED PROTEIN 2-RELATED"/>
    <property type="match status" value="1"/>
</dbReference>
<dbReference type="OrthoDB" id="6077599at2759"/>
<proteinExistence type="predicted"/>